<proteinExistence type="predicted"/>
<evidence type="ECO:0000313" key="3">
    <source>
        <dbReference type="EMBL" id="KAF3884625.1"/>
    </source>
</evidence>
<feature type="region of interest" description="Disordered" evidence="1">
    <location>
        <begin position="48"/>
        <end position="68"/>
    </location>
</feature>
<evidence type="ECO:0000313" key="5">
    <source>
        <dbReference type="Proteomes" id="UP000029738"/>
    </source>
</evidence>
<dbReference type="OrthoDB" id="536034at2"/>
<evidence type="ECO:0000256" key="1">
    <source>
        <dbReference type="SAM" id="MobiDB-lite"/>
    </source>
</evidence>
<keyword evidence="2" id="KW-0732">Signal</keyword>
<protein>
    <submittedName>
        <fullName evidence="3">DUF928 domain-containing protein</fullName>
    </submittedName>
</protein>
<dbReference type="EMBL" id="JHEG02000054">
    <property type="protein sequence ID" value="KIE09786.1"/>
    <property type="molecule type" value="Genomic_DNA"/>
</dbReference>
<feature type="chain" id="PRO_5036626505" evidence="2">
    <location>
        <begin position="21"/>
        <end position="254"/>
    </location>
</feature>
<dbReference type="STRING" id="1479485.DA73_0226155"/>
<dbReference type="Proteomes" id="UP000029738">
    <property type="component" value="Unassembled WGS sequence"/>
</dbReference>
<organism evidence="4">
    <name type="scientific">Tolypothrix bouteillei VB521301</name>
    <dbReference type="NCBI Taxonomy" id="1479485"/>
    <lineage>
        <taxon>Bacteria</taxon>
        <taxon>Bacillati</taxon>
        <taxon>Cyanobacteriota</taxon>
        <taxon>Cyanophyceae</taxon>
        <taxon>Nostocales</taxon>
        <taxon>Tolypothrichaceae</taxon>
        <taxon>Tolypothrix</taxon>
    </lineage>
</organism>
<feature type="signal peptide" evidence="2">
    <location>
        <begin position="1"/>
        <end position="20"/>
    </location>
</feature>
<reference evidence="3" key="2">
    <citation type="submission" date="2019-11" db="EMBL/GenBank/DDBJ databases">
        <title>Improved Assembly of Tolypothrix boutellei genome.</title>
        <authorList>
            <person name="Sarangi A.N."/>
            <person name="Mukherjee M."/>
            <person name="Ghosh S."/>
            <person name="Singh D."/>
            <person name="Das A."/>
            <person name="Kant S."/>
            <person name="Prusty A."/>
            <person name="Tripathy S."/>
        </authorList>
    </citation>
    <scope>NUCLEOTIDE SEQUENCE</scope>
    <source>
        <strain evidence="3">VB521301</strain>
    </source>
</reference>
<dbReference type="EMBL" id="JHEG04000001">
    <property type="protein sequence ID" value="KAF3884625.1"/>
    <property type="molecule type" value="Genomic_DNA"/>
</dbReference>
<reference evidence="4" key="1">
    <citation type="journal article" date="2015" name="Genome Announc.">
        <title>Draft Genome Sequence of Tolypothrix boutellei Strain VB521301.</title>
        <authorList>
            <person name="Chandrababunaidu M.M."/>
            <person name="Singh D."/>
            <person name="Sen D."/>
            <person name="Bhan S."/>
            <person name="Das S."/>
            <person name="Gupta A."/>
            <person name="Adhikary S.P."/>
            <person name="Tripathy S."/>
        </authorList>
    </citation>
    <scope>NUCLEOTIDE SEQUENCE</scope>
    <source>
        <strain evidence="4">VB521301</strain>
    </source>
</reference>
<feature type="compositionally biased region" description="Polar residues" evidence="1">
    <location>
        <begin position="48"/>
        <end position="59"/>
    </location>
</feature>
<keyword evidence="5" id="KW-1185">Reference proteome</keyword>
<dbReference type="RefSeq" id="WP_038078533.1">
    <property type="nucleotide sequence ID" value="NZ_JHEG04000001.1"/>
</dbReference>
<sequence>MNWKKKFINLITIPVSLVLATISSSSQVGRSESPVTLRWDNWQISQNFIPPNRKAPQTTAGGGSRGDSCDLASQEKLIPLIPASKLGLTLAERPTFYWFVPQITAQTAHLSLLDNNNIVYETTVKLPNKPGIIGFTLPSNTPALKVGKQYHWYFAIACNSEESEKEMAVDGWVERIPTTPALSQQLAKTNPKQLSQMYAKTGIWYEALHTIVQQRLANPRERTILANWQTFLESVGLKNLVSQPLVASNTIKTK</sequence>
<comment type="caution">
    <text evidence="4">The sequence shown here is derived from an EMBL/GenBank/DDBJ whole genome shotgun (WGS) entry which is preliminary data.</text>
</comment>
<accession>A0A0C1NAS0</accession>
<evidence type="ECO:0000313" key="4">
    <source>
        <dbReference type="EMBL" id="KIE09786.1"/>
    </source>
</evidence>
<dbReference type="Pfam" id="PF06051">
    <property type="entry name" value="DUF928"/>
    <property type="match status" value="1"/>
</dbReference>
<evidence type="ECO:0000256" key="2">
    <source>
        <dbReference type="SAM" id="SignalP"/>
    </source>
</evidence>
<dbReference type="InterPro" id="IPR010328">
    <property type="entry name" value="DUF928"/>
</dbReference>
<gene>
    <name evidence="4" type="ORF">DA73_0226155</name>
    <name evidence="3" type="ORF">DA73_0400003390</name>
</gene>
<dbReference type="AlphaFoldDB" id="A0A0C1NAS0"/>
<name>A0A0C1NAS0_9CYAN</name>